<sequence>MAVFIKRLALVVDAMRVIQPFQIITGRHLQQHLVALGNVFPELQIVVVKRDYQGSLTLDAQLIKGLC</sequence>
<keyword evidence="2" id="KW-1185">Reference proteome</keyword>
<accession>A0A4R2F148</accession>
<dbReference type="EMBL" id="SLWF01000044">
    <property type="protein sequence ID" value="TCN77729.1"/>
    <property type="molecule type" value="Genomic_DNA"/>
</dbReference>
<evidence type="ECO:0000313" key="1">
    <source>
        <dbReference type="EMBL" id="TCN77729.1"/>
    </source>
</evidence>
<name>A0A4R2F148_9GAMM</name>
<dbReference type="AlphaFoldDB" id="A0A4R2F148"/>
<protein>
    <submittedName>
        <fullName evidence="1">Uncharacterized protein</fullName>
    </submittedName>
</protein>
<organism evidence="1 2">
    <name type="scientific">Shewanella fodinae</name>
    <dbReference type="NCBI Taxonomy" id="552357"/>
    <lineage>
        <taxon>Bacteria</taxon>
        <taxon>Pseudomonadati</taxon>
        <taxon>Pseudomonadota</taxon>
        <taxon>Gammaproteobacteria</taxon>
        <taxon>Alteromonadales</taxon>
        <taxon>Shewanellaceae</taxon>
        <taxon>Shewanella</taxon>
    </lineage>
</organism>
<evidence type="ECO:0000313" key="2">
    <source>
        <dbReference type="Proteomes" id="UP000294832"/>
    </source>
</evidence>
<reference evidence="1 2" key="1">
    <citation type="submission" date="2019-03" db="EMBL/GenBank/DDBJ databases">
        <title>Freshwater and sediment microbial communities from various areas in North America, analyzing microbe dynamics in response to fracking.</title>
        <authorList>
            <person name="Lamendella R."/>
        </authorList>
    </citation>
    <scope>NUCLEOTIDE SEQUENCE [LARGE SCALE GENOMIC DNA]</scope>
    <source>
        <strain evidence="1 2">74A</strain>
    </source>
</reference>
<dbReference type="Proteomes" id="UP000294832">
    <property type="component" value="Unassembled WGS sequence"/>
</dbReference>
<proteinExistence type="predicted"/>
<gene>
    <name evidence="1" type="ORF">EDC91_14430</name>
</gene>
<comment type="caution">
    <text evidence="1">The sequence shown here is derived from an EMBL/GenBank/DDBJ whole genome shotgun (WGS) entry which is preliminary data.</text>
</comment>